<evidence type="ECO:0000256" key="2">
    <source>
        <dbReference type="ARBA" id="ARBA00022705"/>
    </source>
</evidence>
<keyword evidence="2" id="KW-0235">DNA replication</keyword>
<accession>A0ABR8WIE5</accession>
<proteinExistence type="inferred from homology"/>
<protein>
    <submittedName>
        <fullName evidence="3">Protein rep</fullName>
    </submittedName>
</protein>
<keyword evidence="4" id="KW-1185">Reference proteome</keyword>
<reference evidence="3 4" key="1">
    <citation type="submission" date="2020-08" db="EMBL/GenBank/DDBJ databases">
        <title>A Genomic Blueprint of the Chicken Gut Microbiome.</title>
        <authorList>
            <person name="Gilroy R."/>
            <person name="Ravi A."/>
            <person name="Getino M."/>
            <person name="Pursley I."/>
            <person name="Horton D.L."/>
            <person name="Alikhan N.-F."/>
            <person name="Baker D."/>
            <person name="Gharbi K."/>
            <person name="Hall N."/>
            <person name="Watson M."/>
            <person name="Adriaenssens E.M."/>
            <person name="Foster-Nyarko E."/>
            <person name="Jarju S."/>
            <person name="Secka A."/>
            <person name="Antonio M."/>
            <person name="Oren A."/>
            <person name="Chaudhuri R."/>
            <person name="La Ragione R.M."/>
            <person name="Hildebrand F."/>
            <person name="Pallen M.J."/>
        </authorList>
    </citation>
    <scope>NUCLEOTIDE SEQUENCE [LARGE SCALE GENOMIC DNA]</scope>
    <source>
        <strain evidence="3 4">Sa1BUA13</strain>
    </source>
</reference>
<dbReference type="EMBL" id="JACSPU010000015">
    <property type="protein sequence ID" value="MBD8016840.1"/>
    <property type="molecule type" value="Genomic_DNA"/>
</dbReference>
<evidence type="ECO:0000313" key="3">
    <source>
        <dbReference type="EMBL" id="MBD8016840.1"/>
    </source>
</evidence>
<gene>
    <name evidence="3" type="ORF">H9630_18715</name>
</gene>
<evidence type="ECO:0000256" key="1">
    <source>
        <dbReference type="ARBA" id="ARBA00008909"/>
    </source>
</evidence>
<dbReference type="Proteomes" id="UP000658980">
    <property type="component" value="Unassembled WGS sequence"/>
</dbReference>
<organism evidence="3 4">
    <name type="scientific">Planococcus wigleyi</name>
    <dbReference type="NCBI Taxonomy" id="2762216"/>
    <lineage>
        <taxon>Bacteria</taxon>
        <taxon>Bacillati</taxon>
        <taxon>Bacillota</taxon>
        <taxon>Bacilli</taxon>
        <taxon>Bacillales</taxon>
        <taxon>Caryophanaceae</taxon>
        <taxon>Planococcus</taxon>
    </lineage>
</organism>
<comment type="caution">
    <text evidence="3">The sequence shown here is derived from an EMBL/GenBank/DDBJ whole genome shotgun (WGS) entry which is preliminary data.</text>
</comment>
<evidence type="ECO:0000313" key="4">
    <source>
        <dbReference type="Proteomes" id="UP000658980"/>
    </source>
</evidence>
<comment type="similarity">
    <text evidence="1">Belongs to the Gram-positive plasmids replication protein type 1 family.</text>
</comment>
<dbReference type="InterPro" id="IPR000989">
    <property type="entry name" value="Rep"/>
</dbReference>
<name>A0ABR8WIE5_9BACL</name>
<dbReference type="Pfam" id="PF01446">
    <property type="entry name" value="Rep_1"/>
    <property type="match status" value="1"/>
</dbReference>
<sequence length="360" mass="41896">MPKNQDTINNKKAFKQTKLGKDITEKYAPKKDLNRKGAAYMEKHVPIKSIVRFETCSDYISHLTNAEMSVKRVHKTNACENRFCPICTWKTAKKDAIKLSVMLKAVKEIEGKEFLFLTLTSPNCGAGELIEELDRFNKAVSKLFRRRNVQRVVKGYVRKIEVTTDQEQYITEKVFKRKKDYFEMRGLKVGDPNPTYNTYNPHVHAIVVVNKSYFNKPSDFISKKKWLEMWQECMEDKSITQVDVKKVQDSANSNAVLEIAKYSAKGSDLYHSETVFDTFYKALKGRQLLVFSGMMSDYAKKYEKGDLDRLKEKNEDVYTHLLRSLWKGSKYDSKLRELSPEEFEEFNKQAELIEESDGVE</sequence>